<sequence length="436" mass="50087">MQSLSLWFCLITLENSVLHSKINGQISDNDGSNERTTTGASSISLSSTSSSLKLITTAKKTWRMVKTSDKPTKYEQKNHATLQCYIGEFDKGNCKGVCVMREKYSRDRKVSSSYLERTYHCQQFSKYAESAVNMCTDVKVPYPNLKVYKSQNYTYVKYCCQTDFCNKRKKLKPLLAKFLSQRENVDQIYFDYFVIYLELVVITSVALWPFVIMINEKKKERKLYAVLNQPLEKGIDQEENVPAMKMKRKVAKPVTGQLNFKELCHELTNMELRIRKDCVEISSKAFPSYNQFELVAGGNGHDLVKVDRTMIASYETYVMTHLVENGPYVYDWTPFELVSLLSQAADFFEGEDTMLTLRAPITVIGDIRGQYQDLHRWLAVTGFPPRQKVLFLGGVIDREEPGSLDCLAFIAAMKMSFLQEKLDSRYAYFECNTGLI</sequence>
<feature type="chain" id="PRO_5041270642" evidence="3">
    <location>
        <begin position="20"/>
        <end position="436"/>
    </location>
</feature>
<dbReference type="AlphaFoldDB" id="A0AA36DW37"/>
<dbReference type="GO" id="GO:0005737">
    <property type="term" value="C:cytoplasm"/>
    <property type="evidence" value="ECO:0007669"/>
    <property type="project" value="TreeGrafter"/>
</dbReference>
<keyword evidence="2" id="KW-0472">Membrane</keyword>
<dbReference type="SUPFAM" id="SSF56300">
    <property type="entry name" value="Metallo-dependent phosphatases"/>
    <property type="match status" value="1"/>
</dbReference>
<keyword evidence="2" id="KW-0812">Transmembrane</keyword>
<dbReference type="PANTHER" id="PTHR11668:SF290">
    <property type="entry name" value="SERINE_THREONINE SPECIFIC PROTEIN PHOSPHATASES DOMAIN-CONTAINING PROTEIN"/>
    <property type="match status" value="1"/>
</dbReference>
<dbReference type="InterPro" id="IPR029052">
    <property type="entry name" value="Metallo-depent_PP-like"/>
</dbReference>
<accession>A0AA36DW37</accession>
<comment type="caution">
    <text evidence="4">The sequence shown here is derived from an EMBL/GenBank/DDBJ whole genome shotgun (WGS) entry which is preliminary data.</text>
</comment>
<dbReference type="Proteomes" id="UP001176961">
    <property type="component" value="Unassembled WGS sequence"/>
</dbReference>
<protein>
    <submittedName>
        <fullName evidence="4">Uncharacterized protein</fullName>
    </submittedName>
</protein>
<dbReference type="GO" id="GO:0004722">
    <property type="term" value="F:protein serine/threonine phosphatase activity"/>
    <property type="evidence" value="ECO:0007669"/>
    <property type="project" value="TreeGrafter"/>
</dbReference>
<feature type="signal peptide" evidence="3">
    <location>
        <begin position="1"/>
        <end position="19"/>
    </location>
</feature>
<proteinExistence type="predicted"/>
<feature type="region of interest" description="Disordered" evidence="1">
    <location>
        <begin position="24"/>
        <end position="44"/>
    </location>
</feature>
<dbReference type="Gene3D" id="3.60.21.10">
    <property type="match status" value="1"/>
</dbReference>
<keyword evidence="2" id="KW-1133">Transmembrane helix</keyword>
<dbReference type="InterPro" id="IPR050341">
    <property type="entry name" value="PP1_catalytic_subunit"/>
</dbReference>
<evidence type="ECO:0000256" key="3">
    <source>
        <dbReference type="SAM" id="SignalP"/>
    </source>
</evidence>
<organism evidence="4 5">
    <name type="scientific">Cylicocyclus nassatus</name>
    <name type="common">Nematode worm</name>
    <dbReference type="NCBI Taxonomy" id="53992"/>
    <lineage>
        <taxon>Eukaryota</taxon>
        <taxon>Metazoa</taxon>
        <taxon>Ecdysozoa</taxon>
        <taxon>Nematoda</taxon>
        <taxon>Chromadorea</taxon>
        <taxon>Rhabditida</taxon>
        <taxon>Rhabditina</taxon>
        <taxon>Rhabditomorpha</taxon>
        <taxon>Strongyloidea</taxon>
        <taxon>Strongylidae</taxon>
        <taxon>Cylicocyclus</taxon>
    </lineage>
</organism>
<keyword evidence="3" id="KW-0732">Signal</keyword>
<evidence type="ECO:0000256" key="1">
    <source>
        <dbReference type="SAM" id="MobiDB-lite"/>
    </source>
</evidence>
<feature type="transmembrane region" description="Helical" evidence="2">
    <location>
        <begin position="193"/>
        <end position="214"/>
    </location>
</feature>
<reference evidence="4" key="1">
    <citation type="submission" date="2023-07" db="EMBL/GenBank/DDBJ databases">
        <authorList>
            <consortium name="CYATHOMIX"/>
        </authorList>
    </citation>
    <scope>NUCLEOTIDE SEQUENCE</scope>
    <source>
        <strain evidence="4">N/A</strain>
    </source>
</reference>
<dbReference type="GO" id="GO:0005634">
    <property type="term" value="C:nucleus"/>
    <property type="evidence" value="ECO:0007669"/>
    <property type="project" value="TreeGrafter"/>
</dbReference>
<dbReference type="PANTHER" id="PTHR11668">
    <property type="entry name" value="SERINE/THREONINE PROTEIN PHOSPHATASE"/>
    <property type="match status" value="1"/>
</dbReference>
<dbReference type="EMBL" id="CATQJL010000112">
    <property type="protein sequence ID" value="CAJ0593760.1"/>
    <property type="molecule type" value="Genomic_DNA"/>
</dbReference>
<evidence type="ECO:0000313" key="4">
    <source>
        <dbReference type="EMBL" id="CAJ0593760.1"/>
    </source>
</evidence>
<keyword evidence="5" id="KW-1185">Reference proteome</keyword>
<evidence type="ECO:0000256" key="2">
    <source>
        <dbReference type="SAM" id="Phobius"/>
    </source>
</evidence>
<gene>
    <name evidence="4" type="ORF">CYNAS_LOCUS5743</name>
</gene>
<evidence type="ECO:0000313" key="5">
    <source>
        <dbReference type="Proteomes" id="UP001176961"/>
    </source>
</evidence>
<name>A0AA36DW37_CYLNA</name>